<evidence type="ECO:0000259" key="1">
    <source>
        <dbReference type="PROSITE" id="PS50181"/>
    </source>
</evidence>
<evidence type="ECO:0000313" key="2">
    <source>
        <dbReference type="EMBL" id="KAK5102151.1"/>
    </source>
</evidence>
<dbReference type="Proteomes" id="UP001345013">
    <property type="component" value="Unassembled WGS sequence"/>
</dbReference>
<proteinExistence type="predicted"/>
<reference evidence="2 3" key="1">
    <citation type="submission" date="2023-08" db="EMBL/GenBank/DDBJ databases">
        <title>Black Yeasts Isolated from many extreme environments.</title>
        <authorList>
            <person name="Coleine C."/>
            <person name="Stajich J.E."/>
            <person name="Selbmann L."/>
        </authorList>
    </citation>
    <scope>NUCLEOTIDE SEQUENCE [LARGE SCALE GENOMIC DNA]</scope>
    <source>
        <strain evidence="2 3">CCFEE 5885</strain>
    </source>
</reference>
<protein>
    <recommendedName>
        <fullName evidence="1">F-box domain-containing protein</fullName>
    </recommendedName>
</protein>
<dbReference type="SUPFAM" id="SSF81383">
    <property type="entry name" value="F-box domain"/>
    <property type="match status" value="1"/>
</dbReference>
<dbReference type="CDD" id="cd09917">
    <property type="entry name" value="F-box_SF"/>
    <property type="match status" value="1"/>
</dbReference>
<dbReference type="InterPro" id="IPR036047">
    <property type="entry name" value="F-box-like_dom_sf"/>
</dbReference>
<comment type="caution">
    <text evidence="2">The sequence shown here is derived from an EMBL/GenBank/DDBJ whole genome shotgun (WGS) entry which is preliminary data.</text>
</comment>
<organism evidence="2 3">
    <name type="scientific">Lithohypha guttulata</name>
    <dbReference type="NCBI Taxonomy" id="1690604"/>
    <lineage>
        <taxon>Eukaryota</taxon>
        <taxon>Fungi</taxon>
        <taxon>Dikarya</taxon>
        <taxon>Ascomycota</taxon>
        <taxon>Pezizomycotina</taxon>
        <taxon>Eurotiomycetes</taxon>
        <taxon>Chaetothyriomycetidae</taxon>
        <taxon>Chaetothyriales</taxon>
        <taxon>Trichomeriaceae</taxon>
        <taxon>Lithohypha</taxon>
    </lineage>
</organism>
<gene>
    <name evidence="2" type="ORF">LTR24_000382</name>
</gene>
<dbReference type="EMBL" id="JAVRRG010000003">
    <property type="protein sequence ID" value="KAK5102151.1"/>
    <property type="molecule type" value="Genomic_DNA"/>
</dbReference>
<dbReference type="InterPro" id="IPR001810">
    <property type="entry name" value="F-box_dom"/>
</dbReference>
<keyword evidence="3" id="KW-1185">Reference proteome</keyword>
<sequence length="418" mass="46713">MPQIWSVFVPDVKEYCRVKCKESRTRGPMKVDPTAPINFWNRLVRYDTKDDVHSHVQTDHLIRASTKPQTTPLLHALPIEILREIIGKLDRTDILSVGITCQDLLDLAMTSISDDLRAGGSWTGKPLATISSYTTSLPPPFFEGGLAYKAAGRHDLIDQDPDNGVSFQPQMFRNWPARQWTDSMVRVSKDVSGEQLGVRAWIEALRKVISSGLGSEQVPDNGRTTPVTLPLTDNEIARIEASTFVSELAAVQTLQNLLLAYMEIKPGASSESSGGWCLRNLTTHELVQICICGDEPHVWLGETRDLGPGSLYKTRLSLDDLLVAQTHWTRYEEPHRDVLVSHVQDGSAMSRSWAGHSFDIVSEAKHEEEYPCVLREESAVRLENSKRVKLRSQPDTIGTGRPWRVITGLVHLRSSDST</sequence>
<accession>A0ABR0KNZ0</accession>
<feature type="domain" description="F-box" evidence="1">
    <location>
        <begin position="71"/>
        <end position="107"/>
    </location>
</feature>
<name>A0ABR0KNZ0_9EURO</name>
<dbReference type="PROSITE" id="PS50181">
    <property type="entry name" value="FBOX"/>
    <property type="match status" value="1"/>
</dbReference>
<evidence type="ECO:0000313" key="3">
    <source>
        <dbReference type="Proteomes" id="UP001345013"/>
    </source>
</evidence>